<name>A0A813LQ05_POLGL</name>
<feature type="compositionally biased region" description="Polar residues" evidence="1">
    <location>
        <begin position="261"/>
        <end position="273"/>
    </location>
</feature>
<comment type="caution">
    <text evidence="2">The sequence shown here is derived from an EMBL/GenBank/DDBJ whole genome shotgun (WGS) entry which is preliminary data.</text>
</comment>
<feature type="non-terminal residue" evidence="2">
    <location>
        <position position="1"/>
    </location>
</feature>
<feature type="compositionally biased region" description="Polar residues" evidence="1">
    <location>
        <begin position="70"/>
        <end position="84"/>
    </location>
</feature>
<organism evidence="2 3">
    <name type="scientific">Polarella glacialis</name>
    <name type="common">Dinoflagellate</name>
    <dbReference type="NCBI Taxonomy" id="89957"/>
    <lineage>
        <taxon>Eukaryota</taxon>
        <taxon>Sar</taxon>
        <taxon>Alveolata</taxon>
        <taxon>Dinophyceae</taxon>
        <taxon>Suessiales</taxon>
        <taxon>Suessiaceae</taxon>
        <taxon>Polarella</taxon>
    </lineage>
</organism>
<evidence type="ECO:0000313" key="3">
    <source>
        <dbReference type="Proteomes" id="UP000626109"/>
    </source>
</evidence>
<proteinExistence type="predicted"/>
<dbReference type="EMBL" id="CAJNNW010036536">
    <property type="protein sequence ID" value="CAE8735316.1"/>
    <property type="molecule type" value="Genomic_DNA"/>
</dbReference>
<accession>A0A813LQ05</accession>
<evidence type="ECO:0000313" key="2">
    <source>
        <dbReference type="EMBL" id="CAE8735316.1"/>
    </source>
</evidence>
<evidence type="ECO:0000256" key="1">
    <source>
        <dbReference type="SAM" id="MobiDB-lite"/>
    </source>
</evidence>
<feature type="region of interest" description="Disordered" evidence="1">
    <location>
        <begin position="1"/>
        <end position="47"/>
    </location>
</feature>
<feature type="region of interest" description="Disordered" evidence="1">
    <location>
        <begin position="68"/>
        <end position="306"/>
    </location>
</feature>
<protein>
    <submittedName>
        <fullName evidence="2">Uncharacterized protein</fullName>
    </submittedName>
</protein>
<dbReference type="Proteomes" id="UP000626109">
    <property type="component" value="Unassembled WGS sequence"/>
</dbReference>
<sequence length="326" mass="34296">DPKVPGSSDARVGPAGWKATLLTEATPTGRDTDSDSDSESSCASEGSLAAGEADFFARLGRLDLAAAEASKTSSSLRRGSTTCGLQPASRRPSIEQARGFRRFSTQRFSGLRRESTSFHLSPPGAPDSGEEDEDVDVPLGEGSRRASFRSSRRCSTFDLGNQADDPRAADPLASSLQPRLRLRVQANRPFSAPRMRWTSSSAAPVEHPSRPSTAVGARSRPSTAGATGHMGHVAQTPRDGGFSESPGRPKSAGISRPGRAVSTSGTKPPSTRPRSAFGNLQRRPLSSTGGRASERPPLTPLCDPQARCMQETGGHFAAVGHPKPGR</sequence>
<dbReference type="AlphaFoldDB" id="A0A813LQ05"/>
<gene>
    <name evidence="2" type="ORF">PGLA2088_LOCUS47768</name>
</gene>
<reference evidence="2" key="1">
    <citation type="submission" date="2021-02" db="EMBL/GenBank/DDBJ databases">
        <authorList>
            <person name="Dougan E. K."/>
            <person name="Rhodes N."/>
            <person name="Thang M."/>
            <person name="Chan C."/>
        </authorList>
    </citation>
    <scope>NUCLEOTIDE SEQUENCE</scope>
</reference>